<dbReference type="InterPro" id="IPR023346">
    <property type="entry name" value="Lysozyme-like_dom_sf"/>
</dbReference>
<protein>
    <recommendedName>
        <fullName evidence="4">WXG100 family type VII secretion target</fullName>
    </recommendedName>
</protein>
<keyword evidence="3" id="KW-1185">Reference proteome</keyword>
<evidence type="ECO:0008006" key="4">
    <source>
        <dbReference type="Google" id="ProtNLM"/>
    </source>
</evidence>
<organism evidence="2 3">
    <name type="scientific">Saccharopolyspora taberi</name>
    <dbReference type="NCBI Taxonomy" id="60895"/>
    <lineage>
        <taxon>Bacteria</taxon>
        <taxon>Bacillati</taxon>
        <taxon>Actinomycetota</taxon>
        <taxon>Actinomycetes</taxon>
        <taxon>Pseudonocardiales</taxon>
        <taxon>Pseudonocardiaceae</taxon>
        <taxon>Saccharopolyspora</taxon>
    </lineage>
</organism>
<accession>A0ABN3VDF7</accession>
<dbReference type="Gene3D" id="1.10.530.10">
    <property type="match status" value="1"/>
</dbReference>
<dbReference type="Proteomes" id="UP001500979">
    <property type="component" value="Unassembled WGS sequence"/>
</dbReference>
<gene>
    <name evidence="2" type="ORF">GCM10010470_31210</name>
</gene>
<name>A0ABN3VDF7_9PSEU</name>
<evidence type="ECO:0000256" key="1">
    <source>
        <dbReference type="SAM" id="MobiDB-lite"/>
    </source>
</evidence>
<dbReference type="SUPFAM" id="SSF53955">
    <property type="entry name" value="Lysozyme-like"/>
    <property type="match status" value="1"/>
</dbReference>
<reference evidence="2 3" key="1">
    <citation type="journal article" date="2019" name="Int. J. Syst. Evol. Microbiol.">
        <title>The Global Catalogue of Microorganisms (GCM) 10K type strain sequencing project: providing services to taxonomists for standard genome sequencing and annotation.</title>
        <authorList>
            <consortium name="The Broad Institute Genomics Platform"/>
            <consortium name="The Broad Institute Genome Sequencing Center for Infectious Disease"/>
            <person name="Wu L."/>
            <person name="Ma J."/>
        </authorList>
    </citation>
    <scope>NUCLEOTIDE SEQUENCE [LARGE SCALE GENOMIC DNA]</scope>
    <source>
        <strain evidence="2 3">JCM 9383</strain>
    </source>
</reference>
<dbReference type="EMBL" id="BAAAUX010000014">
    <property type="protein sequence ID" value="GAA2794069.1"/>
    <property type="molecule type" value="Genomic_DNA"/>
</dbReference>
<proteinExistence type="predicted"/>
<sequence length="454" mass="50413">MTYYEDVKFIDRSTPDLVELNAREFRRMVDLLDSVKPGLKRAKDDTVWEGQGRDKYDARLADADGLVGDLQDGFRLASEALAKYWPELERAKRLVEEGKGTEEKLAELIESVADAWTETAKAAEPMRKWEDISTTGGFFDWIAELGMDVDSIKADAQRLYDATNNKFTSAKRTEETARQACLTGLARAHAALPDFRSNSQEAAAIIEGIDAIDQEAKDAANDPHVRTPGSGAKPGYGPGGSPAEVSPALAEINAATSKLPGGNVSIPWYQLWERDDEYRQSWIRDNREVIKAAAQKYGLPPDMVAGIAWQEVGGEAYWTDREVYGVRRSEEIGNPHLDPNDDGRSNATSMGPVAIQVRRAAETLGYDPETMSEAQRSEVVEALNDPKKNIFIAASHLSDLKQETDFHDKETLTPAQYQELAARYNGGPYWDEKQAKNYGEGFMKNLPKAQESLK</sequence>
<feature type="region of interest" description="Disordered" evidence="1">
    <location>
        <begin position="218"/>
        <end position="244"/>
    </location>
</feature>
<dbReference type="RefSeq" id="WP_344680394.1">
    <property type="nucleotide sequence ID" value="NZ_BAAAUX010000014.1"/>
</dbReference>
<evidence type="ECO:0000313" key="3">
    <source>
        <dbReference type="Proteomes" id="UP001500979"/>
    </source>
</evidence>
<evidence type="ECO:0000313" key="2">
    <source>
        <dbReference type="EMBL" id="GAA2794069.1"/>
    </source>
</evidence>
<comment type="caution">
    <text evidence="2">The sequence shown here is derived from an EMBL/GenBank/DDBJ whole genome shotgun (WGS) entry which is preliminary data.</text>
</comment>